<feature type="non-terminal residue" evidence="1">
    <location>
        <position position="1"/>
    </location>
</feature>
<comment type="caution">
    <text evidence="1">The sequence shown here is derived from an EMBL/GenBank/DDBJ whole genome shotgun (WGS) entry which is preliminary data.</text>
</comment>
<evidence type="ECO:0000313" key="1">
    <source>
        <dbReference type="EMBL" id="TVU17691.1"/>
    </source>
</evidence>
<dbReference type="PROSITE" id="PS51257">
    <property type="entry name" value="PROKAR_LIPOPROTEIN"/>
    <property type="match status" value="1"/>
</dbReference>
<dbReference type="EMBL" id="RWGY01000029">
    <property type="protein sequence ID" value="TVU17691.1"/>
    <property type="molecule type" value="Genomic_DNA"/>
</dbReference>
<dbReference type="Gramene" id="TVU17691">
    <property type="protein sequence ID" value="TVU17691"/>
    <property type="gene ID" value="EJB05_33741"/>
</dbReference>
<sequence length="181" mass="19391">MHRATALEKDAASSAQQLLFGTTLLACTAGRVPPRSGPAVNALSASMMASTSSFANCDADGNEGMTATPASGKQWLFLLNVARQPLDRAISMLCIHPHAVVDAKEMECSLVYSQDGRVINNCHGGDLLTSHYQNSTFRVACTDLSHGLPNPNECFQFVVPNSVVKDHEEYAIQVVAQVTIK</sequence>
<accession>A0A5J9U3L8</accession>
<organism evidence="1 2">
    <name type="scientific">Eragrostis curvula</name>
    <name type="common">weeping love grass</name>
    <dbReference type="NCBI Taxonomy" id="38414"/>
    <lineage>
        <taxon>Eukaryota</taxon>
        <taxon>Viridiplantae</taxon>
        <taxon>Streptophyta</taxon>
        <taxon>Embryophyta</taxon>
        <taxon>Tracheophyta</taxon>
        <taxon>Spermatophyta</taxon>
        <taxon>Magnoliopsida</taxon>
        <taxon>Liliopsida</taxon>
        <taxon>Poales</taxon>
        <taxon>Poaceae</taxon>
        <taxon>PACMAD clade</taxon>
        <taxon>Chloridoideae</taxon>
        <taxon>Eragrostideae</taxon>
        <taxon>Eragrostidinae</taxon>
        <taxon>Eragrostis</taxon>
    </lineage>
</organism>
<proteinExistence type="predicted"/>
<evidence type="ECO:0000313" key="2">
    <source>
        <dbReference type="Proteomes" id="UP000324897"/>
    </source>
</evidence>
<name>A0A5J9U3L8_9POAL</name>
<dbReference type="AlphaFoldDB" id="A0A5J9U3L8"/>
<dbReference type="Proteomes" id="UP000324897">
    <property type="component" value="Chromosome 7"/>
</dbReference>
<dbReference type="OrthoDB" id="615710at2759"/>
<protein>
    <submittedName>
        <fullName evidence="1">Uncharacterized protein</fullName>
    </submittedName>
</protein>
<gene>
    <name evidence="1" type="ORF">EJB05_33741</name>
</gene>
<reference evidence="1 2" key="1">
    <citation type="journal article" date="2019" name="Sci. Rep.">
        <title>A high-quality genome of Eragrostis curvula grass provides insights into Poaceae evolution and supports new strategies to enhance forage quality.</title>
        <authorList>
            <person name="Carballo J."/>
            <person name="Santos B.A.C.M."/>
            <person name="Zappacosta D."/>
            <person name="Garbus I."/>
            <person name="Selva J.P."/>
            <person name="Gallo C.A."/>
            <person name="Diaz A."/>
            <person name="Albertini E."/>
            <person name="Caccamo M."/>
            <person name="Echenique V."/>
        </authorList>
    </citation>
    <scope>NUCLEOTIDE SEQUENCE [LARGE SCALE GENOMIC DNA]</scope>
    <source>
        <strain evidence="2">cv. Victoria</strain>
        <tissue evidence="1">Leaf</tissue>
    </source>
</reference>
<keyword evidence="2" id="KW-1185">Reference proteome</keyword>